<dbReference type="PRINTS" id="PR00344">
    <property type="entry name" value="BCTRLSENSOR"/>
</dbReference>
<evidence type="ECO:0000256" key="2">
    <source>
        <dbReference type="ARBA" id="ARBA00004651"/>
    </source>
</evidence>
<dbReference type="Pfam" id="PF00672">
    <property type="entry name" value="HAMP"/>
    <property type="match status" value="1"/>
</dbReference>
<dbReference type="SUPFAM" id="SSF55874">
    <property type="entry name" value="ATPase domain of HSP90 chaperone/DNA topoisomerase II/histidine kinase"/>
    <property type="match status" value="1"/>
</dbReference>
<keyword evidence="5" id="KW-0597">Phosphoprotein</keyword>
<dbReference type="CDD" id="cd00082">
    <property type="entry name" value="HisKA"/>
    <property type="match status" value="1"/>
</dbReference>
<evidence type="ECO:0000256" key="10">
    <source>
        <dbReference type="ARBA" id="ARBA00022840"/>
    </source>
</evidence>
<dbReference type="FunFam" id="3.30.565.10:FF:000006">
    <property type="entry name" value="Sensor histidine kinase WalK"/>
    <property type="match status" value="1"/>
</dbReference>
<evidence type="ECO:0000256" key="5">
    <source>
        <dbReference type="ARBA" id="ARBA00022553"/>
    </source>
</evidence>
<keyword evidence="9 17" id="KW-0418">Kinase</keyword>
<keyword evidence="12" id="KW-0902">Two-component regulatory system</keyword>
<dbReference type="Gene3D" id="1.10.287.130">
    <property type="match status" value="1"/>
</dbReference>
<dbReference type="Pfam" id="PF00512">
    <property type="entry name" value="HisKA"/>
    <property type="match status" value="1"/>
</dbReference>
<evidence type="ECO:0000256" key="7">
    <source>
        <dbReference type="ARBA" id="ARBA00022692"/>
    </source>
</evidence>
<dbReference type="Gene3D" id="6.10.340.10">
    <property type="match status" value="1"/>
</dbReference>
<dbReference type="PROSITE" id="PS50109">
    <property type="entry name" value="HIS_KIN"/>
    <property type="match status" value="1"/>
</dbReference>
<dbReference type="InterPro" id="IPR050398">
    <property type="entry name" value="HssS/ArlS-like"/>
</dbReference>
<dbReference type="Proteomes" id="UP000824165">
    <property type="component" value="Unassembled WGS sequence"/>
</dbReference>
<name>A0A9D1KQF3_9FIRM</name>
<keyword evidence="13 14" id="KW-0472">Membrane</keyword>
<dbReference type="PANTHER" id="PTHR45528:SF1">
    <property type="entry name" value="SENSOR HISTIDINE KINASE CPXA"/>
    <property type="match status" value="1"/>
</dbReference>
<dbReference type="PANTHER" id="PTHR45528">
    <property type="entry name" value="SENSOR HISTIDINE KINASE CPXA"/>
    <property type="match status" value="1"/>
</dbReference>
<evidence type="ECO:0000256" key="8">
    <source>
        <dbReference type="ARBA" id="ARBA00022741"/>
    </source>
</evidence>
<dbReference type="GO" id="GO:0005886">
    <property type="term" value="C:plasma membrane"/>
    <property type="evidence" value="ECO:0007669"/>
    <property type="project" value="UniProtKB-SubCell"/>
</dbReference>
<keyword evidence="7 14" id="KW-0812">Transmembrane</keyword>
<feature type="domain" description="Histidine kinase" evidence="15">
    <location>
        <begin position="253"/>
        <end position="475"/>
    </location>
</feature>
<evidence type="ECO:0000256" key="1">
    <source>
        <dbReference type="ARBA" id="ARBA00000085"/>
    </source>
</evidence>
<reference evidence="17" key="1">
    <citation type="submission" date="2020-10" db="EMBL/GenBank/DDBJ databases">
        <authorList>
            <person name="Gilroy R."/>
        </authorList>
    </citation>
    <scope>NUCLEOTIDE SEQUENCE</scope>
    <source>
        <strain evidence="17">CHK181-108</strain>
    </source>
</reference>
<dbReference type="InterPro" id="IPR005467">
    <property type="entry name" value="His_kinase_dom"/>
</dbReference>
<dbReference type="SMART" id="SM00388">
    <property type="entry name" value="HisKA"/>
    <property type="match status" value="1"/>
</dbReference>
<feature type="transmembrane region" description="Helical" evidence="14">
    <location>
        <begin position="169"/>
        <end position="190"/>
    </location>
</feature>
<evidence type="ECO:0000313" key="18">
    <source>
        <dbReference type="Proteomes" id="UP000824165"/>
    </source>
</evidence>
<dbReference type="SUPFAM" id="SSF158472">
    <property type="entry name" value="HAMP domain-like"/>
    <property type="match status" value="1"/>
</dbReference>
<dbReference type="Pfam" id="PF02518">
    <property type="entry name" value="HATPase_c"/>
    <property type="match status" value="1"/>
</dbReference>
<dbReference type="InterPro" id="IPR003594">
    <property type="entry name" value="HATPase_dom"/>
</dbReference>
<keyword evidence="6" id="KW-0808">Transferase</keyword>
<feature type="transmembrane region" description="Helical" evidence="14">
    <location>
        <begin position="12"/>
        <end position="34"/>
    </location>
</feature>
<evidence type="ECO:0000256" key="14">
    <source>
        <dbReference type="SAM" id="Phobius"/>
    </source>
</evidence>
<evidence type="ECO:0000256" key="11">
    <source>
        <dbReference type="ARBA" id="ARBA00022989"/>
    </source>
</evidence>
<dbReference type="SMART" id="SM00387">
    <property type="entry name" value="HATPase_c"/>
    <property type="match status" value="1"/>
</dbReference>
<dbReference type="SMART" id="SM00304">
    <property type="entry name" value="HAMP"/>
    <property type="match status" value="1"/>
</dbReference>
<organism evidence="17 18">
    <name type="scientific">Candidatus Ornithomonoglobus intestinigallinarum</name>
    <dbReference type="NCBI Taxonomy" id="2840894"/>
    <lineage>
        <taxon>Bacteria</taxon>
        <taxon>Bacillati</taxon>
        <taxon>Bacillota</taxon>
        <taxon>Clostridia</taxon>
        <taxon>Candidatus Ornithomonoglobus</taxon>
    </lineage>
</organism>
<evidence type="ECO:0000256" key="13">
    <source>
        <dbReference type="ARBA" id="ARBA00023136"/>
    </source>
</evidence>
<dbReference type="CDD" id="cd06225">
    <property type="entry name" value="HAMP"/>
    <property type="match status" value="1"/>
</dbReference>
<comment type="subcellular location">
    <subcellularLocation>
        <location evidence="2">Cell membrane</location>
        <topology evidence="2">Multi-pass membrane protein</topology>
    </subcellularLocation>
</comment>
<comment type="catalytic activity">
    <reaction evidence="1">
        <text>ATP + protein L-histidine = ADP + protein N-phospho-L-histidine.</text>
        <dbReference type="EC" id="2.7.13.3"/>
    </reaction>
</comment>
<comment type="caution">
    <text evidence="17">The sequence shown here is derived from an EMBL/GenBank/DDBJ whole genome shotgun (WGS) entry which is preliminary data.</text>
</comment>
<dbReference type="AlphaFoldDB" id="A0A9D1KQF3"/>
<keyword evidence="4" id="KW-1003">Cell membrane</keyword>
<dbReference type="InterPro" id="IPR004358">
    <property type="entry name" value="Sig_transdc_His_kin-like_C"/>
</dbReference>
<evidence type="ECO:0000256" key="3">
    <source>
        <dbReference type="ARBA" id="ARBA00012438"/>
    </source>
</evidence>
<proteinExistence type="predicted"/>
<evidence type="ECO:0000256" key="12">
    <source>
        <dbReference type="ARBA" id="ARBA00023012"/>
    </source>
</evidence>
<keyword evidence="8" id="KW-0547">Nucleotide-binding</keyword>
<accession>A0A9D1KQF3</accession>
<dbReference type="InterPro" id="IPR003660">
    <property type="entry name" value="HAMP_dom"/>
</dbReference>
<dbReference type="PROSITE" id="PS50885">
    <property type="entry name" value="HAMP"/>
    <property type="match status" value="1"/>
</dbReference>
<dbReference type="InterPro" id="IPR036097">
    <property type="entry name" value="HisK_dim/P_sf"/>
</dbReference>
<dbReference type="GO" id="GO:0005524">
    <property type="term" value="F:ATP binding"/>
    <property type="evidence" value="ECO:0007669"/>
    <property type="project" value="UniProtKB-KW"/>
</dbReference>
<protein>
    <recommendedName>
        <fullName evidence="3">histidine kinase</fullName>
        <ecNumber evidence="3">2.7.13.3</ecNumber>
    </recommendedName>
</protein>
<dbReference type="GO" id="GO:0000155">
    <property type="term" value="F:phosphorelay sensor kinase activity"/>
    <property type="evidence" value="ECO:0007669"/>
    <property type="project" value="InterPro"/>
</dbReference>
<evidence type="ECO:0000256" key="6">
    <source>
        <dbReference type="ARBA" id="ARBA00022679"/>
    </source>
</evidence>
<feature type="domain" description="HAMP" evidence="16">
    <location>
        <begin position="193"/>
        <end position="245"/>
    </location>
</feature>
<keyword evidence="10" id="KW-0067">ATP-binding</keyword>
<dbReference type="InterPro" id="IPR003661">
    <property type="entry name" value="HisK_dim/P_dom"/>
</dbReference>
<evidence type="ECO:0000256" key="9">
    <source>
        <dbReference type="ARBA" id="ARBA00022777"/>
    </source>
</evidence>
<dbReference type="InterPro" id="IPR036890">
    <property type="entry name" value="HATPase_C_sf"/>
</dbReference>
<sequence>MNTHKTSIFRRLFFAYSMILVVVLLCVSVPSMIFMNSFIEKQKIESATAMADNVEHWTGATHIEANDIRTRIAFKSMLQFWSSFLDADVVITNNDGEVTESTAQITSVPAEYMEELLTKSRIVKKGDFNGQYARNMLTVGFPIYYQGTRIGSAFFNMFLPEMQKTAMELMYVFIIVALVSMAFAFVMVYFQSLSISRPISRINNAVRDIAAGNFGKRVEVESNDEIGQLASSFNFMAKSMGELEKQRSGFVSDVSHELRTPMTSISGFVEGILDGTIPPEKHEYYLKIVLDESRRLTKLVNDMFEMTKMSSSEYKLDITEFDINELIRTCIIGLESRICEKNLDLNVDFKSDELKVLADRDSIKRVILNIMDNAIKFSYPNTTMGISTWTEKRKAYVSIGNFGDGIDSSELSSIFNRFYKTDKSRTSEKSGAGIGLSLVKNIMVLHKQSVWVESVETKEGSNVKYTKFTFTLERA</sequence>
<dbReference type="EMBL" id="DVLU01000029">
    <property type="protein sequence ID" value="HIT84961.1"/>
    <property type="molecule type" value="Genomic_DNA"/>
</dbReference>
<evidence type="ECO:0000259" key="16">
    <source>
        <dbReference type="PROSITE" id="PS50885"/>
    </source>
</evidence>
<dbReference type="Gene3D" id="3.30.565.10">
    <property type="entry name" value="Histidine kinase-like ATPase, C-terminal domain"/>
    <property type="match status" value="1"/>
</dbReference>
<keyword evidence="11 14" id="KW-1133">Transmembrane helix</keyword>
<dbReference type="EC" id="2.7.13.3" evidence="3"/>
<evidence type="ECO:0000259" key="15">
    <source>
        <dbReference type="PROSITE" id="PS50109"/>
    </source>
</evidence>
<gene>
    <name evidence="17" type="ORF">IAA60_03530</name>
</gene>
<evidence type="ECO:0000313" key="17">
    <source>
        <dbReference type="EMBL" id="HIT84961.1"/>
    </source>
</evidence>
<dbReference type="CDD" id="cd00075">
    <property type="entry name" value="HATPase"/>
    <property type="match status" value="1"/>
</dbReference>
<dbReference type="FunFam" id="1.10.287.130:FF:000001">
    <property type="entry name" value="Two-component sensor histidine kinase"/>
    <property type="match status" value="1"/>
</dbReference>
<reference evidence="17" key="2">
    <citation type="journal article" date="2021" name="PeerJ">
        <title>Extensive microbial diversity within the chicken gut microbiome revealed by metagenomics and culture.</title>
        <authorList>
            <person name="Gilroy R."/>
            <person name="Ravi A."/>
            <person name="Getino M."/>
            <person name="Pursley I."/>
            <person name="Horton D.L."/>
            <person name="Alikhan N.F."/>
            <person name="Baker D."/>
            <person name="Gharbi K."/>
            <person name="Hall N."/>
            <person name="Watson M."/>
            <person name="Adriaenssens E.M."/>
            <person name="Foster-Nyarko E."/>
            <person name="Jarju S."/>
            <person name="Secka A."/>
            <person name="Antonio M."/>
            <person name="Oren A."/>
            <person name="Chaudhuri R.R."/>
            <person name="La Ragione R."/>
            <person name="Hildebrand F."/>
            <person name="Pallen M.J."/>
        </authorList>
    </citation>
    <scope>NUCLEOTIDE SEQUENCE</scope>
    <source>
        <strain evidence="17">CHK181-108</strain>
    </source>
</reference>
<evidence type="ECO:0000256" key="4">
    <source>
        <dbReference type="ARBA" id="ARBA00022475"/>
    </source>
</evidence>
<dbReference type="SUPFAM" id="SSF47384">
    <property type="entry name" value="Homodimeric domain of signal transducing histidine kinase"/>
    <property type="match status" value="1"/>
</dbReference>